<evidence type="ECO:0000313" key="13">
    <source>
        <dbReference type="Proteomes" id="UP001153737"/>
    </source>
</evidence>
<evidence type="ECO:0000256" key="8">
    <source>
        <dbReference type="ARBA" id="ARBA00023288"/>
    </source>
</evidence>
<feature type="transmembrane region" description="Helical" evidence="10">
    <location>
        <begin position="230"/>
        <end position="247"/>
    </location>
</feature>
<dbReference type="GO" id="GO:0005783">
    <property type="term" value="C:endoplasmic reticulum"/>
    <property type="evidence" value="ECO:0007669"/>
    <property type="project" value="TreeGrafter"/>
</dbReference>
<dbReference type="InterPro" id="IPR001594">
    <property type="entry name" value="Palmitoyltrfase_DHHC"/>
</dbReference>
<reference evidence="12" key="1">
    <citation type="submission" date="2022-01" db="EMBL/GenBank/DDBJ databases">
        <authorList>
            <person name="King R."/>
        </authorList>
    </citation>
    <scope>NUCLEOTIDE SEQUENCE</scope>
</reference>
<evidence type="ECO:0000256" key="4">
    <source>
        <dbReference type="ARBA" id="ARBA00022989"/>
    </source>
</evidence>
<feature type="transmembrane region" description="Helical" evidence="10">
    <location>
        <begin position="99"/>
        <end position="117"/>
    </location>
</feature>
<organism evidence="12 13">
    <name type="scientific">Phaedon cochleariae</name>
    <name type="common">Mustard beetle</name>
    <dbReference type="NCBI Taxonomy" id="80249"/>
    <lineage>
        <taxon>Eukaryota</taxon>
        <taxon>Metazoa</taxon>
        <taxon>Ecdysozoa</taxon>
        <taxon>Arthropoda</taxon>
        <taxon>Hexapoda</taxon>
        <taxon>Insecta</taxon>
        <taxon>Pterygota</taxon>
        <taxon>Neoptera</taxon>
        <taxon>Endopterygota</taxon>
        <taxon>Coleoptera</taxon>
        <taxon>Polyphaga</taxon>
        <taxon>Cucujiformia</taxon>
        <taxon>Chrysomeloidea</taxon>
        <taxon>Chrysomelidae</taxon>
        <taxon>Chrysomelinae</taxon>
        <taxon>Chrysomelini</taxon>
        <taxon>Phaedon</taxon>
    </lineage>
</organism>
<dbReference type="PANTHER" id="PTHR22883">
    <property type="entry name" value="ZINC FINGER DHHC DOMAIN CONTAINING PROTEIN"/>
    <property type="match status" value="1"/>
</dbReference>
<keyword evidence="4 10" id="KW-1133">Transmembrane helix</keyword>
<evidence type="ECO:0000256" key="6">
    <source>
        <dbReference type="ARBA" id="ARBA00023136"/>
    </source>
</evidence>
<dbReference type="GO" id="GO:0019706">
    <property type="term" value="F:protein-cysteine S-palmitoyltransferase activity"/>
    <property type="evidence" value="ECO:0007669"/>
    <property type="project" value="UniProtKB-EC"/>
</dbReference>
<dbReference type="OrthoDB" id="430659at2759"/>
<keyword evidence="9 10" id="KW-0012">Acyltransferase</keyword>
<keyword evidence="5" id="KW-0333">Golgi apparatus</keyword>
<feature type="domain" description="Palmitoyltransferase DHHC" evidence="11">
    <location>
        <begin position="199"/>
        <end position="317"/>
    </location>
</feature>
<dbReference type="EMBL" id="OU896718">
    <property type="protein sequence ID" value="CAH1118953.1"/>
    <property type="molecule type" value="Genomic_DNA"/>
</dbReference>
<name>A0A9P0GPE8_PHACE</name>
<dbReference type="Proteomes" id="UP001153737">
    <property type="component" value="Chromosome 12"/>
</dbReference>
<keyword evidence="8" id="KW-0449">Lipoprotein</keyword>
<evidence type="ECO:0000256" key="2">
    <source>
        <dbReference type="ARBA" id="ARBA00022679"/>
    </source>
</evidence>
<dbReference type="GO" id="GO:0005794">
    <property type="term" value="C:Golgi apparatus"/>
    <property type="evidence" value="ECO:0007669"/>
    <property type="project" value="UniProtKB-SubCell"/>
</dbReference>
<reference evidence="12" key="2">
    <citation type="submission" date="2022-10" db="EMBL/GenBank/DDBJ databases">
        <authorList>
            <consortium name="ENA_rothamsted_submissions"/>
            <consortium name="culmorum"/>
            <person name="King R."/>
        </authorList>
    </citation>
    <scope>NUCLEOTIDE SEQUENCE</scope>
</reference>
<evidence type="ECO:0000256" key="7">
    <source>
        <dbReference type="ARBA" id="ARBA00023139"/>
    </source>
</evidence>
<evidence type="ECO:0000256" key="3">
    <source>
        <dbReference type="ARBA" id="ARBA00022692"/>
    </source>
</evidence>
<protein>
    <recommendedName>
        <fullName evidence="10">Palmitoyltransferase</fullName>
        <ecNumber evidence="10">2.3.1.225</ecNumber>
    </recommendedName>
</protein>
<keyword evidence="3 10" id="KW-0812">Transmembrane</keyword>
<dbReference type="EC" id="2.3.1.225" evidence="10"/>
<dbReference type="GO" id="GO:0006612">
    <property type="term" value="P:protein targeting to membrane"/>
    <property type="evidence" value="ECO:0007669"/>
    <property type="project" value="TreeGrafter"/>
</dbReference>
<comment type="subcellular location">
    <subcellularLocation>
        <location evidence="1">Golgi apparatus</location>
        <location evidence="1">trans-Golgi network membrane</location>
        <topology evidence="1">Multi-pass membrane protein</topology>
    </subcellularLocation>
</comment>
<comment type="similarity">
    <text evidence="10">Belongs to the DHHC palmitoyltransferase family.</text>
</comment>
<accession>A0A9P0GPE8</accession>
<proteinExistence type="inferred from homology"/>
<evidence type="ECO:0000259" key="11">
    <source>
        <dbReference type="Pfam" id="PF01529"/>
    </source>
</evidence>
<keyword evidence="2 10" id="KW-0808">Transferase</keyword>
<keyword evidence="7" id="KW-0564">Palmitate</keyword>
<evidence type="ECO:0000256" key="1">
    <source>
        <dbReference type="ARBA" id="ARBA00004166"/>
    </source>
</evidence>
<dbReference type="Pfam" id="PF01529">
    <property type="entry name" value="DHHC"/>
    <property type="match status" value="1"/>
</dbReference>
<keyword evidence="13" id="KW-1185">Reference proteome</keyword>
<evidence type="ECO:0000313" key="12">
    <source>
        <dbReference type="EMBL" id="CAH1118953.1"/>
    </source>
</evidence>
<comment type="domain">
    <text evidence="10">The DHHC domain is required for palmitoyltransferase activity.</text>
</comment>
<feature type="transmembrane region" description="Helical" evidence="10">
    <location>
        <begin position="73"/>
        <end position="93"/>
    </location>
</feature>
<evidence type="ECO:0000256" key="5">
    <source>
        <dbReference type="ARBA" id="ARBA00023034"/>
    </source>
</evidence>
<gene>
    <name evidence="12" type="ORF">PHAECO_LOCUS3079</name>
</gene>
<dbReference type="InterPro" id="IPR039859">
    <property type="entry name" value="PFA4/ZDH16/20/ERF2-like"/>
</dbReference>
<sequence length="360" mass="41456">MSYETSALCCCEYYDRNQERSHILTCCCDCEDLDEAFESLITGNQVSQKHKKGILLTMQNRFRIPWKGGAKQIAFDAILPIVIIPIMLLLASISLWWTFFSFTTVAIFLLFISNFLIRAVHHTKFFFVWTLTSVIVLYLIFEFIVIPFLEILLEENIALSMFIFGFVICLYLMKTRIKSISSIRESEAENGTSGQYYLQCTQCSICQLKIPDRDHHCVWFDCCIGKHNQCLFVLAIFFAIIALLYSSNLTLTSVCHPFTLYKTILLPDDCSEVYKLFELGLSFVAAVYSLIIAALLLVLLFHQILLISLGITLRDWTRLPLTKKLCLGLTMKRPNSRGICQNWKIVMCWTKNNHSISNQM</sequence>
<dbReference type="AlphaFoldDB" id="A0A9P0GPE8"/>
<feature type="transmembrane region" description="Helical" evidence="10">
    <location>
        <begin position="126"/>
        <end position="149"/>
    </location>
</feature>
<feature type="transmembrane region" description="Helical" evidence="10">
    <location>
        <begin position="155"/>
        <end position="173"/>
    </location>
</feature>
<dbReference type="PANTHER" id="PTHR22883:SF475">
    <property type="entry name" value="PALMITOYLTRANSFERASE ZDHHC23"/>
    <property type="match status" value="1"/>
</dbReference>
<evidence type="ECO:0000256" key="10">
    <source>
        <dbReference type="RuleBase" id="RU079119"/>
    </source>
</evidence>
<keyword evidence="6 10" id="KW-0472">Membrane</keyword>
<dbReference type="PROSITE" id="PS50216">
    <property type="entry name" value="DHHC"/>
    <property type="match status" value="1"/>
</dbReference>
<feature type="transmembrane region" description="Helical" evidence="10">
    <location>
        <begin position="285"/>
        <end position="313"/>
    </location>
</feature>
<evidence type="ECO:0000256" key="9">
    <source>
        <dbReference type="ARBA" id="ARBA00023315"/>
    </source>
</evidence>
<comment type="catalytic activity">
    <reaction evidence="10">
        <text>L-cysteinyl-[protein] + hexadecanoyl-CoA = S-hexadecanoyl-L-cysteinyl-[protein] + CoA</text>
        <dbReference type="Rhea" id="RHEA:36683"/>
        <dbReference type="Rhea" id="RHEA-COMP:10131"/>
        <dbReference type="Rhea" id="RHEA-COMP:11032"/>
        <dbReference type="ChEBI" id="CHEBI:29950"/>
        <dbReference type="ChEBI" id="CHEBI:57287"/>
        <dbReference type="ChEBI" id="CHEBI:57379"/>
        <dbReference type="ChEBI" id="CHEBI:74151"/>
        <dbReference type="EC" id="2.3.1.225"/>
    </reaction>
</comment>